<organism evidence="3 4">
    <name type="scientific">Streptomyces cylindrosporus</name>
    <dbReference type="NCBI Taxonomy" id="2927583"/>
    <lineage>
        <taxon>Bacteria</taxon>
        <taxon>Bacillati</taxon>
        <taxon>Actinomycetota</taxon>
        <taxon>Actinomycetes</taxon>
        <taxon>Kitasatosporales</taxon>
        <taxon>Streptomycetaceae</taxon>
        <taxon>Streptomyces</taxon>
    </lineage>
</organism>
<protein>
    <submittedName>
        <fullName evidence="3">HNH endonuclease</fullName>
    </submittedName>
</protein>
<evidence type="ECO:0000256" key="1">
    <source>
        <dbReference type="SAM" id="MobiDB-lite"/>
    </source>
</evidence>
<feature type="compositionally biased region" description="Low complexity" evidence="1">
    <location>
        <begin position="1"/>
        <end position="24"/>
    </location>
</feature>
<dbReference type="EMBL" id="JALDAY010000002">
    <property type="protein sequence ID" value="MCI3271009.1"/>
    <property type="molecule type" value="Genomic_DNA"/>
</dbReference>
<comment type="caution">
    <text evidence="3">The sequence shown here is derived from an EMBL/GenBank/DDBJ whole genome shotgun (WGS) entry which is preliminary data.</text>
</comment>
<keyword evidence="3" id="KW-0255">Endonuclease</keyword>
<dbReference type="Pfam" id="PF01844">
    <property type="entry name" value="HNH"/>
    <property type="match status" value="1"/>
</dbReference>
<dbReference type="GO" id="GO:0004519">
    <property type="term" value="F:endonuclease activity"/>
    <property type="evidence" value="ECO:0007669"/>
    <property type="project" value="UniProtKB-KW"/>
</dbReference>
<sequence>MNPVPSQALAQAAPSGASPASPLADQSARTRLNRRLAALGVPAKACSACLAVKGLEAFPLDAKGVQGRLSRCKVCHRDRQAQLRQDPAYRAAERRQQRPYDRKRALTDERRAYSLGRNQLRRALEAGAEYDGHQPEDLWIHWEDEGYHACVCCGGPFEHIDHNVPLIRGGGHTLDNLVPLCESCNTSKQGRCPYRFYAERFPGLRPWLEPFFDVHERLTAEELAAREAAVNDPS</sequence>
<name>A0ABS9Y1B5_9ACTN</name>
<dbReference type="CDD" id="cd00085">
    <property type="entry name" value="HNHc"/>
    <property type="match status" value="1"/>
</dbReference>
<dbReference type="Proteomes" id="UP001165269">
    <property type="component" value="Unassembled WGS sequence"/>
</dbReference>
<dbReference type="InterPro" id="IPR002711">
    <property type="entry name" value="HNH"/>
</dbReference>
<gene>
    <name evidence="3" type="ORF">MQP27_07770</name>
</gene>
<keyword evidence="3" id="KW-0540">Nuclease</keyword>
<evidence type="ECO:0000259" key="2">
    <source>
        <dbReference type="SMART" id="SM00507"/>
    </source>
</evidence>
<reference evidence="3" key="1">
    <citation type="submission" date="2022-03" db="EMBL/GenBank/DDBJ databases">
        <title>Streptomyces 7R015 and 7R016 isolated from Barleria lupulina in Thailand.</title>
        <authorList>
            <person name="Kanchanasin P."/>
            <person name="Phongsopitanun W."/>
            <person name="Tanasupawat S."/>
        </authorList>
    </citation>
    <scope>NUCLEOTIDE SEQUENCE</scope>
    <source>
        <strain evidence="3">7R015</strain>
    </source>
</reference>
<feature type="region of interest" description="Disordered" evidence="1">
    <location>
        <begin position="1"/>
        <end position="27"/>
    </location>
</feature>
<dbReference type="SMART" id="SM00507">
    <property type="entry name" value="HNHc"/>
    <property type="match status" value="1"/>
</dbReference>
<evidence type="ECO:0000313" key="3">
    <source>
        <dbReference type="EMBL" id="MCI3271009.1"/>
    </source>
</evidence>
<dbReference type="Gene3D" id="1.10.30.50">
    <property type="match status" value="1"/>
</dbReference>
<dbReference type="InterPro" id="IPR003615">
    <property type="entry name" value="HNH_nuc"/>
</dbReference>
<evidence type="ECO:0000313" key="4">
    <source>
        <dbReference type="Proteomes" id="UP001165269"/>
    </source>
</evidence>
<feature type="domain" description="HNH nuclease" evidence="2">
    <location>
        <begin position="135"/>
        <end position="186"/>
    </location>
</feature>
<keyword evidence="3" id="KW-0378">Hydrolase</keyword>
<keyword evidence="4" id="KW-1185">Reference proteome</keyword>
<dbReference type="RefSeq" id="WP_242762725.1">
    <property type="nucleotide sequence ID" value="NZ_JALDAY010000002.1"/>
</dbReference>
<proteinExistence type="predicted"/>
<accession>A0ABS9Y1B5</accession>